<evidence type="ECO:0000313" key="2">
    <source>
        <dbReference type="EMBL" id="CAB4642104.1"/>
    </source>
</evidence>
<feature type="region of interest" description="Disordered" evidence="1">
    <location>
        <begin position="223"/>
        <end position="261"/>
    </location>
</feature>
<organism evidence="2">
    <name type="scientific">freshwater metagenome</name>
    <dbReference type="NCBI Taxonomy" id="449393"/>
    <lineage>
        <taxon>unclassified sequences</taxon>
        <taxon>metagenomes</taxon>
        <taxon>ecological metagenomes</taxon>
    </lineage>
</organism>
<gene>
    <name evidence="2" type="ORF">UFOPK2155_00634</name>
</gene>
<evidence type="ECO:0000256" key="1">
    <source>
        <dbReference type="SAM" id="MobiDB-lite"/>
    </source>
</evidence>
<sequence>MGIKGNQWGARLASLTLLVAILTAPQIPNVVANTTPTRTPLTVIGEDRISSSSIRLILSSSGGSGTGAVTFAVKGSGCSIDPTTLVLSTTSKTICVVTATKAASAGFNAETSVSKSFEFPRPFPKSILIFSNTVFTGISGTPIVLGTLGGDQPVTYSVSGQNCSIKDIIEFGKVKGQAVVASAPTICRVTARSVLGKAVTGGSYVFPYVSVYRDFTFAAAPLTPAASPTPTPTPVPKPTSGVITQPSPVSPPTTSGNDCSTNPSSLCGTAGTPVSPLPLPAPTLIASPAPAPTLIASPAPAPTLIASPAPAPTLIASPAPTQKVSFVEVLCFDTYPASNNPKTPVTATIATRVVESLANSQICPEGMTRKINQKPVFAEAGIFLSSDKKQINYSPAKDNSAGAGNRLERFFACNTQISMSPKRPDIPKTTTTISRTLGDDELNCPKGSTFVATVFYYGYKTIKGQGYGGLGGQWPSWTYSSQPTKQKTSFGGKCAFVGQVGFWESSEKHVLVCRPDAKSGQLTWTQ</sequence>
<accession>A0A6J6K0S7</accession>
<name>A0A6J6K0S7_9ZZZZ</name>
<proteinExistence type="predicted"/>
<feature type="compositionally biased region" description="Pro residues" evidence="1">
    <location>
        <begin position="227"/>
        <end position="237"/>
    </location>
</feature>
<dbReference type="AlphaFoldDB" id="A0A6J6K0S7"/>
<dbReference type="EMBL" id="CAEZVX010000083">
    <property type="protein sequence ID" value="CAB4642104.1"/>
    <property type="molecule type" value="Genomic_DNA"/>
</dbReference>
<reference evidence="2" key="1">
    <citation type="submission" date="2020-05" db="EMBL/GenBank/DDBJ databases">
        <authorList>
            <person name="Chiriac C."/>
            <person name="Salcher M."/>
            <person name="Ghai R."/>
            <person name="Kavagutti S V."/>
        </authorList>
    </citation>
    <scope>NUCLEOTIDE SEQUENCE</scope>
</reference>
<protein>
    <submittedName>
        <fullName evidence="2">Unannotated protein</fullName>
    </submittedName>
</protein>
<feature type="compositionally biased region" description="Low complexity" evidence="1">
    <location>
        <begin position="244"/>
        <end position="255"/>
    </location>
</feature>